<gene>
    <name evidence="3" type="ORF">A3G33_05365</name>
</gene>
<keyword evidence="1" id="KW-0175">Coiled coil</keyword>
<evidence type="ECO:0000256" key="2">
    <source>
        <dbReference type="SAM" id="SignalP"/>
    </source>
</evidence>
<reference evidence="3 4" key="1">
    <citation type="journal article" date="2016" name="Nat. Commun.">
        <title>Thousands of microbial genomes shed light on interconnected biogeochemical processes in an aquifer system.</title>
        <authorList>
            <person name="Anantharaman K."/>
            <person name="Brown C.T."/>
            <person name="Hug L.A."/>
            <person name="Sharon I."/>
            <person name="Castelle C.J."/>
            <person name="Probst A.J."/>
            <person name="Thomas B.C."/>
            <person name="Singh A."/>
            <person name="Wilkins M.J."/>
            <person name="Karaoz U."/>
            <person name="Brodie E.L."/>
            <person name="Williams K.H."/>
            <person name="Hubbard S.S."/>
            <person name="Banfield J.F."/>
        </authorList>
    </citation>
    <scope>NUCLEOTIDE SEQUENCE [LARGE SCALE GENOMIC DNA]</scope>
</reference>
<keyword evidence="2" id="KW-0732">Signal</keyword>
<comment type="caution">
    <text evidence="3">The sequence shown here is derived from an EMBL/GenBank/DDBJ whole genome shotgun (WGS) entry which is preliminary data.</text>
</comment>
<organism evidence="3 4">
    <name type="scientific">Candidatus Danuiimicrobium aquiferis</name>
    <dbReference type="NCBI Taxonomy" id="1801832"/>
    <lineage>
        <taxon>Bacteria</taxon>
        <taxon>Pseudomonadati</taxon>
        <taxon>Candidatus Omnitrophota</taxon>
        <taxon>Candidatus Danuiimicrobium</taxon>
    </lineage>
</organism>
<proteinExistence type="predicted"/>
<protein>
    <recommendedName>
        <fullName evidence="5">Lipoprotein</fullName>
    </recommendedName>
</protein>
<name>A0A1G1KQ61_9BACT</name>
<dbReference type="PROSITE" id="PS51257">
    <property type="entry name" value="PROKAR_LIPOPROTEIN"/>
    <property type="match status" value="1"/>
</dbReference>
<sequence>MKKFLNLALVFPLVFLVVFGCAKKVDTTKSIEQITADVQKMAKADLETMAQAYVTQIKAKQADFNKVRDQLKSIPPAELLGEKSKAVRNELSKLSREVSELAKRYNIYANKYKEVGGDPTKIQIK</sequence>
<evidence type="ECO:0008006" key="5">
    <source>
        <dbReference type="Google" id="ProtNLM"/>
    </source>
</evidence>
<feature type="signal peptide" evidence="2">
    <location>
        <begin position="1"/>
        <end position="22"/>
    </location>
</feature>
<feature type="coiled-coil region" evidence="1">
    <location>
        <begin position="77"/>
        <end position="111"/>
    </location>
</feature>
<evidence type="ECO:0000313" key="3">
    <source>
        <dbReference type="EMBL" id="OGW95060.1"/>
    </source>
</evidence>
<dbReference type="EMBL" id="MHFR01000069">
    <property type="protein sequence ID" value="OGW95060.1"/>
    <property type="molecule type" value="Genomic_DNA"/>
</dbReference>
<feature type="chain" id="PRO_5009576468" description="Lipoprotein" evidence="2">
    <location>
        <begin position="23"/>
        <end position="125"/>
    </location>
</feature>
<accession>A0A1G1KQ61</accession>
<evidence type="ECO:0000313" key="4">
    <source>
        <dbReference type="Proteomes" id="UP000178187"/>
    </source>
</evidence>
<evidence type="ECO:0000256" key="1">
    <source>
        <dbReference type="SAM" id="Coils"/>
    </source>
</evidence>
<dbReference type="AlphaFoldDB" id="A0A1G1KQ61"/>
<dbReference type="Proteomes" id="UP000178187">
    <property type="component" value="Unassembled WGS sequence"/>
</dbReference>